<protein>
    <submittedName>
        <fullName evidence="8">Uncharacterized protein</fullName>
    </submittedName>
</protein>
<evidence type="ECO:0000256" key="3">
    <source>
        <dbReference type="ARBA" id="ARBA00022475"/>
    </source>
</evidence>
<dbReference type="GO" id="GO:0005886">
    <property type="term" value="C:plasma membrane"/>
    <property type="evidence" value="ECO:0007669"/>
    <property type="project" value="UniProtKB-SubCell"/>
</dbReference>
<name>A0A9J6CC80_POLVA</name>
<gene>
    <name evidence="8" type="ORF">PVAND_009309</name>
</gene>
<dbReference type="Proteomes" id="UP001107558">
    <property type="component" value="Chromosome 1"/>
</dbReference>
<dbReference type="EMBL" id="JADBJN010000001">
    <property type="protein sequence ID" value="KAG5679769.1"/>
    <property type="molecule type" value="Genomic_DNA"/>
</dbReference>
<dbReference type="InterPro" id="IPR009318">
    <property type="entry name" value="Gustatory_rcpt"/>
</dbReference>
<keyword evidence="5" id="KW-1133">Transmembrane helix</keyword>
<sequence length="91" mass="10636">MCILAANVHEKTKKPIEVLRKIPNKCWNNNTKRFQRELYNDICALTGMNFLPITRRIVLSIATKLVPLVRILVMKCYETQMEALIKAWVFS</sequence>
<organism evidence="8 9">
    <name type="scientific">Polypedilum vanderplanki</name>
    <name type="common">Sleeping chironomid midge</name>
    <dbReference type="NCBI Taxonomy" id="319348"/>
    <lineage>
        <taxon>Eukaryota</taxon>
        <taxon>Metazoa</taxon>
        <taxon>Ecdysozoa</taxon>
        <taxon>Arthropoda</taxon>
        <taxon>Hexapoda</taxon>
        <taxon>Insecta</taxon>
        <taxon>Pterygota</taxon>
        <taxon>Neoptera</taxon>
        <taxon>Endopterygota</taxon>
        <taxon>Diptera</taxon>
        <taxon>Nematocera</taxon>
        <taxon>Chironomoidea</taxon>
        <taxon>Chironomidae</taxon>
        <taxon>Chironominae</taxon>
        <taxon>Polypedilum</taxon>
        <taxon>Polypedilum</taxon>
    </lineage>
</organism>
<keyword evidence="6" id="KW-0472">Membrane</keyword>
<evidence type="ECO:0000256" key="6">
    <source>
        <dbReference type="ARBA" id="ARBA00023136"/>
    </source>
</evidence>
<keyword evidence="9" id="KW-1185">Reference proteome</keyword>
<comment type="caution">
    <text evidence="8">The sequence shown here is derived from an EMBL/GenBank/DDBJ whole genome shotgun (WGS) entry which is preliminary data.</text>
</comment>
<evidence type="ECO:0000256" key="1">
    <source>
        <dbReference type="ARBA" id="ARBA00004651"/>
    </source>
</evidence>
<keyword evidence="3" id="KW-1003">Cell membrane</keyword>
<evidence type="ECO:0000256" key="4">
    <source>
        <dbReference type="ARBA" id="ARBA00022692"/>
    </source>
</evidence>
<comment type="subcellular location">
    <subcellularLocation>
        <location evidence="1">Cell membrane</location>
        <topology evidence="1">Multi-pass membrane protein</topology>
    </subcellularLocation>
</comment>
<dbReference type="AlphaFoldDB" id="A0A9J6CC80"/>
<accession>A0A9J6CC80</accession>
<proteinExistence type="inferred from homology"/>
<dbReference type="PANTHER" id="PTHR21421">
    <property type="entry name" value="GUSTATORY RECEPTOR"/>
    <property type="match status" value="1"/>
</dbReference>
<reference evidence="8" key="1">
    <citation type="submission" date="2021-03" db="EMBL/GenBank/DDBJ databases">
        <title>Chromosome level genome of the anhydrobiotic midge Polypedilum vanderplanki.</title>
        <authorList>
            <person name="Yoshida Y."/>
            <person name="Kikawada T."/>
            <person name="Gusev O."/>
        </authorList>
    </citation>
    <scope>NUCLEOTIDE SEQUENCE</scope>
    <source>
        <strain evidence="8">NIAS01</strain>
        <tissue evidence="8">Whole body or cell culture</tissue>
    </source>
</reference>
<evidence type="ECO:0000256" key="7">
    <source>
        <dbReference type="ARBA" id="ARBA00023170"/>
    </source>
</evidence>
<evidence type="ECO:0000256" key="5">
    <source>
        <dbReference type="ARBA" id="ARBA00022989"/>
    </source>
</evidence>
<dbReference type="Pfam" id="PF06151">
    <property type="entry name" value="Trehalose_recp"/>
    <property type="match status" value="1"/>
</dbReference>
<dbReference type="GO" id="GO:0033041">
    <property type="term" value="F:sweet taste receptor activity"/>
    <property type="evidence" value="ECO:0007669"/>
    <property type="project" value="TreeGrafter"/>
</dbReference>
<evidence type="ECO:0000313" key="9">
    <source>
        <dbReference type="Proteomes" id="UP001107558"/>
    </source>
</evidence>
<evidence type="ECO:0000256" key="2">
    <source>
        <dbReference type="ARBA" id="ARBA00005327"/>
    </source>
</evidence>
<keyword evidence="4" id="KW-0812">Transmembrane</keyword>
<evidence type="ECO:0000313" key="8">
    <source>
        <dbReference type="EMBL" id="KAG5679769.1"/>
    </source>
</evidence>
<keyword evidence="7" id="KW-0675">Receptor</keyword>
<comment type="similarity">
    <text evidence="2">Belongs to the insect chemoreceptor superfamily. Gustatory receptor (GR) family. Gr5a subfamily.</text>
</comment>
<dbReference type="PANTHER" id="PTHR21421:SF29">
    <property type="entry name" value="GUSTATORY RECEPTOR 5A FOR TREHALOSE-RELATED"/>
    <property type="match status" value="1"/>
</dbReference>